<dbReference type="AlphaFoldDB" id="A0A101S0G8"/>
<gene>
    <name evidence="2" type="ORF">AQJ46_28690</name>
</gene>
<evidence type="ECO:0000259" key="1">
    <source>
        <dbReference type="Pfam" id="PF17648"/>
    </source>
</evidence>
<evidence type="ECO:0000313" key="2">
    <source>
        <dbReference type="EMBL" id="KUN65082.1"/>
    </source>
</evidence>
<protein>
    <recommendedName>
        <fullName evidence="1">Luciferase domain-containing protein</fullName>
    </recommendedName>
</protein>
<sequence length="132" mass="14333">MTLAERALERLEAWSDLSTGLPSCGAGLALRSGHSEIVHFHPGRDVDLHLTEPAIRRFHDDLQESTAVRLLPGSRWVTVHLDCETDVDLLMSLVSVALKAHQAGTGPVGPAVCNFHRVTVVPRDSPFAPIGR</sequence>
<accession>A0A101S0G8</accession>
<comment type="caution">
    <text evidence="2">The sequence shown here is derived from an EMBL/GenBank/DDBJ whole genome shotgun (WGS) entry which is preliminary data.</text>
</comment>
<feature type="domain" description="Luciferase" evidence="1">
    <location>
        <begin position="35"/>
        <end position="97"/>
    </location>
</feature>
<organism evidence="2 3">
    <name type="scientific">Streptomyces canus</name>
    <dbReference type="NCBI Taxonomy" id="58343"/>
    <lineage>
        <taxon>Bacteria</taxon>
        <taxon>Bacillati</taxon>
        <taxon>Actinomycetota</taxon>
        <taxon>Actinomycetes</taxon>
        <taxon>Kitasatosporales</taxon>
        <taxon>Streptomycetaceae</taxon>
        <taxon>Streptomyces</taxon>
        <taxon>Streptomyces aurantiacus group</taxon>
    </lineage>
</organism>
<reference evidence="2 3" key="1">
    <citation type="submission" date="2015-10" db="EMBL/GenBank/DDBJ databases">
        <title>Draft genome sequence of Streptomyces canus DSM 40017, type strain for the species Streptomyces canus.</title>
        <authorList>
            <person name="Ruckert C."/>
            <person name="Winkler A."/>
            <person name="Kalinowski J."/>
            <person name="Kampfer P."/>
            <person name="Glaeser S."/>
        </authorList>
    </citation>
    <scope>NUCLEOTIDE SEQUENCE [LARGE SCALE GENOMIC DNA]</scope>
    <source>
        <strain evidence="2 3">DSM 40017</strain>
    </source>
</reference>
<evidence type="ECO:0000313" key="3">
    <source>
        <dbReference type="Proteomes" id="UP000053669"/>
    </source>
</evidence>
<proteinExistence type="predicted"/>
<dbReference type="Proteomes" id="UP000053669">
    <property type="component" value="Unassembled WGS sequence"/>
</dbReference>
<dbReference type="EMBL" id="LMWU01000028">
    <property type="protein sequence ID" value="KUN65082.1"/>
    <property type="molecule type" value="Genomic_DNA"/>
</dbReference>
<dbReference type="RefSeq" id="WP_059208308.1">
    <property type="nucleotide sequence ID" value="NZ_JBIAJS010000003.1"/>
</dbReference>
<name>A0A101S0G8_9ACTN</name>
<dbReference type="Pfam" id="PF17648">
    <property type="entry name" value="Luciferase"/>
    <property type="match status" value="1"/>
</dbReference>
<dbReference type="InterPro" id="IPR040841">
    <property type="entry name" value="Luciferase_dom"/>
</dbReference>
<dbReference type="STRING" id="58343.AQJ46_28690"/>